<dbReference type="PANTHER" id="PTHR11505">
    <property type="entry name" value="L1 TRANSPOSABLE ELEMENT-RELATED"/>
    <property type="match status" value="1"/>
</dbReference>
<proteinExistence type="predicted"/>
<sequence length="130" mass="14877">MAAVLAELRTLRKEHTEASKDTKESLNRVETAISEVADRTTQLEQRMTDYEERLVDTEKKTNPNPNPRALRHLLHREASVAAKCEDLESRARRNNLRIYGVKEDEENNSNLLDFISNLIRTSLALTGDTN</sequence>
<protein>
    <submittedName>
        <fullName evidence="2">Uncharacterized protein</fullName>
    </submittedName>
</protein>
<dbReference type="InterPro" id="IPR004244">
    <property type="entry name" value="Transposase_22"/>
</dbReference>
<accession>A0AAV1QMF7</accession>
<dbReference type="EMBL" id="CAWUFR010002192">
    <property type="protein sequence ID" value="CAK6984778.1"/>
    <property type="molecule type" value="Genomic_DNA"/>
</dbReference>
<feature type="coiled-coil region" evidence="1">
    <location>
        <begin position="1"/>
        <end position="60"/>
    </location>
</feature>
<name>A0AAV1QMF7_SCOSC</name>
<keyword evidence="1" id="KW-0175">Coiled coil</keyword>
<dbReference type="Gene3D" id="3.30.70.1820">
    <property type="entry name" value="L1 transposable element, RRM domain"/>
    <property type="match status" value="1"/>
</dbReference>
<organism evidence="2 3">
    <name type="scientific">Scomber scombrus</name>
    <name type="common">Atlantic mackerel</name>
    <name type="synonym">Scomber vernalis</name>
    <dbReference type="NCBI Taxonomy" id="13677"/>
    <lineage>
        <taxon>Eukaryota</taxon>
        <taxon>Metazoa</taxon>
        <taxon>Chordata</taxon>
        <taxon>Craniata</taxon>
        <taxon>Vertebrata</taxon>
        <taxon>Euteleostomi</taxon>
        <taxon>Actinopterygii</taxon>
        <taxon>Neopterygii</taxon>
        <taxon>Teleostei</taxon>
        <taxon>Neoteleostei</taxon>
        <taxon>Acanthomorphata</taxon>
        <taxon>Pelagiaria</taxon>
        <taxon>Scombriformes</taxon>
        <taxon>Scombridae</taxon>
        <taxon>Scomber</taxon>
    </lineage>
</organism>
<dbReference type="Proteomes" id="UP001314229">
    <property type="component" value="Unassembled WGS sequence"/>
</dbReference>
<reference evidence="2 3" key="1">
    <citation type="submission" date="2024-01" db="EMBL/GenBank/DDBJ databases">
        <authorList>
            <person name="Alioto T."/>
            <person name="Alioto T."/>
            <person name="Gomez Garrido J."/>
        </authorList>
    </citation>
    <scope>NUCLEOTIDE SEQUENCE [LARGE SCALE GENOMIC DNA]</scope>
</reference>
<evidence type="ECO:0000313" key="3">
    <source>
        <dbReference type="Proteomes" id="UP001314229"/>
    </source>
</evidence>
<keyword evidence="3" id="KW-1185">Reference proteome</keyword>
<evidence type="ECO:0000256" key="1">
    <source>
        <dbReference type="SAM" id="Coils"/>
    </source>
</evidence>
<evidence type="ECO:0000313" key="2">
    <source>
        <dbReference type="EMBL" id="CAK6984778.1"/>
    </source>
</evidence>
<comment type="caution">
    <text evidence="2">The sequence shown here is derived from an EMBL/GenBank/DDBJ whole genome shotgun (WGS) entry which is preliminary data.</text>
</comment>
<gene>
    <name evidence="2" type="ORF">FSCOSCO3_A006160</name>
</gene>
<dbReference type="AlphaFoldDB" id="A0AAV1QMF7"/>